<evidence type="ECO:0000259" key="7">
    <source>
        <dbReference type="Pfam" id="PF02525"/>
    </source>
</evidence>
<comment type="function">
    <text evidence="6">Quinone reductase that provides resistance to thiol-specific stress caused by electrophilic quinones.</text>
</comment>
<evidence type="ECO:0000256" key="1">
    <source>
        <dbReference type="ARBA" id="ARBA00022630"/>
    </source>
</evidence>
<proteinExistence type="inferred from homology"/>
<comment type="similarity">
    <text evidence="6">Belongs to the azoreductase type 1 family.</text>
</comment>
<keyword evidence="3 6" id="KW-0560">Oxidoreductase</keyword>
<comment type="subunit">
    <text evidence="6">Homodimer.</text>
</comment>
<name>A0A0B6AHE7_PRIM2</name>
<feature type="binding site" evidence="6">
    <location>
        <begin position="17"/>
        <end position="19"/>
    </location>
    <ligand>
        <name>FMN</name>
        <dbReference type="ChEBI" id="CHEBI:58210"/>
    </ligand>
</feature>
<dbReference type="InterPro" id="IPR003680">
    <property type="entry name" value="Flavodoxin_fold"/>
</dbReference>
<evidence type="ECO:0000256" key="3">
    <source>
        <dbReference type="ARBA" id="ARBA00023002"/>
    </source>
</evidence>
<evidence type="ECO:0000313" key="9">
    <source>
        <dbReference type="Proteomes" id="UP000031829"/>
    </source>
</evidence>
<dbReference type="HAMAP" id="MF_01216">
    <property type="entry name" value="Azoreductase_type1"/>
    <property type="match status" value="1"/>
</dbReference>
<organism evidence="8 9">
    <name type="scientific">Priestia megaterium (strain ATCC 14581 / DSM 32 / CCUG 1817 / JCM 2506 / NBRC 15308 / NCIMB 9376 / NCTC 10342 / NRRL B-14308 / VKM B-512 / Ford 19)</name>
    <name type="common">Bacillus megaterium</name>
    <dbReference type="NCBI Taxonomy" id="1348623"/>
    <lineage>
        <taxon>Bacteria</taxon>
        <taxon>Bacillati</taxon>
        <taxon>Bacillota</taxon>
        <taxon>Bacilli</taxon>
        <taxon>Bacillales</taxon>
        <taxon>Bacillaceae</taxon>
        <taxon>Priestia</taxon>
    </lineage>
</organism>
<dbReference type="HOGENOM" id="CLU_088964_3_1_9"/>
<sequence length="208" mass="22719">MANVLYVKVNPQVDEASFSTRLAQVFLDEYKTANPTDTVTTLDLYKETVPFIDGDVLAAWGKAGAGEELSAVELEKVTRMGELVEQFLQADKVIFSAPMWNLSFPPLMKAYIDNILIAGKTFKYTENGPVGLASDKKVVLLEARGGVYSEGPAAELEFTQSYLRTVMSFIGVQDFHLVVAEGMAYTPAEADNILAKASEKAKEVASTF</sequence>
<comment type="caution">
    <text evidence="6">Lacks conserved residue(s) required for the propagation of feature annotation.</text>
</comment>
<dbReference type="SUPFAM" id="SSF52218">
    <property type="entry name" value="Flavoproteins"/>
    <property type="match status" value="1"/>
</dbReference>
<dbReference type="Pfam" id="PF02525">
    <property type="entry name" value="Flavodoxin_2"/>
    <property type="match status" value="1"/>
</dbReference>
<dbReference type="EC" id="1.6.5.-" evidence="6"/>
<comment type="function">
    <text evidence="6">Also exhibits azoreductase activity. Catalyzes the reductive cleavage of the azo bond in aromatic azo compounds to the corresponding amines.</text>
</comment>
<dbReference type="EMBL" id="CP009920">
    <property type="protein sequence ID" value="AJI20437.1"/>
    <property type="molecule type" value="Genomic_DNA"/>
</dbReference>
<evidence type="ECO:0000256" key="2">
    <source>
        <dbReference type="ARBA" id="ARBA00022643"/>
    </source>
</evidence>
<dbReference type="RefSeq" id="WP_016765302.1">
    <property type="nucleotide sequence ID" value="NZ_BCVB01000001.1"/>
</dbReference>
<dbReference type="GO" id="GO:0016655">
    <property type="term" value="F:oxidoreductase activity, acting on NAD(P)H, quinone or similar compound as acceptor"/>
    <property type="evidence" value="ECO:0007669"/>
    <property type="project" value="InterPro"/>
</dbReference>
<comment type="catalytic activity">
    <reaction evidence="5">
        <text>N,N-dimethyl-1,4-phenylenediamine + anthranilate + 2 NAD(+) = 2-(4-dimethylaminophenyl)diazenylbenzoate + 2 NADH + 2 H(+)</text>
        <dbReference type="Rhea" id="RHEA:55872"/>
        <dbReference type="ChEBI" id="CHEBI:15378"/>
        <dbReference type="ChEBI" id="CHEBI:15783"/>
        <dbReference type="ChEBI" id="CHEBI:16567"/>
        <dbReference type="ChEBI" id="CHEBI:57540"/>
        <dbReference type="ChEBI" id="CHEBI:57945"/>
        <dbReference type="ChEBI" id="CHEBI:71579"/>
        <dbReference type="EC" id="1.7.1.17"/>
    </reaction>
    <physiologicalReaction direction="right-to-left" evidence="5">
        <dbReference type="Rhea" id="RHEA:55874"/>
    </physiologicalReaction>
</comment>
<dbReference type="InterPro" id="IPR023048">
    <property type="entry name" value="NADH:quinone_OxRdtase_FMN_depd"/>
</dbReference>
<dbReference type="Gene3D" id="3.40.50.360">
    <property type="match status" value="1"/>
</dbReference>
<comment type="cofactor">
    <cofactor evidence="6">
        <name>FMN</name>
        <dbReference type="ChEBI" id="CHEBI:58210"/>
    </cofactor>
    <text evidence="6">Binds 1 FMN per subunit.</text>
</comment>
<protein>
    <recommendedName>
        <fullName evidence="6">FMN dependent NADH:quinone oxidoreductase</fullName>
        <ecNumber evidence="6">1.6.5.-</ecNumber>
    </recommendedName>
    <alternativeName>
        <fullName evidence="6">Azo-dye reductase</fullName>
    </alternativeName>
    <alternativeName>
        <fullName evidence="6">FMN-dependent NADH-azo compound oxidoreductase</fullName>
    </alternativeName>
    <alternativeName>
        <fullName evidence="6">FMN-dependent NADH-azoreductase</fullName>
        <ecNumber evidence="6">1.7.1.17</ecNumber>
    </alternativeName>
</protein>
<comment type="catalytic activity">
    <reaction evidence="6">
        <text>2 a quinone + NADH + H(+) = 2 a 1,4-benzosemiquinone + NAD(+)</text>
        <dbReference type="Rhea" id="RHEA:65952"/>
        <dbReference type="ChEBI" id="CHEBI:15378"/>
        <dbReference type="ChEBI" id="CHEBI:57540"/>
        <dbReference type="ChEBI" id="CHEBI:57945"/>
        <dbReference type="ChEBI" id="CHEBI:132124"/>
        <dbReference type="ChEBI" id="CHEBI:134225"/>
    </reaction>
</comment>
<gene>
    <name evidence="8" type="primary">azoR2</name>
    <name evidence="6" type="synonym">azoR</name>
    <name evidence="8" type="ORF">BG04_935</name>
</gene>
<dbReference type="InterPro" id="IPR029039">
    <property type="entry name" value="Flavoprotein-like_sf"/>
</dbReference>
<dbReference type="GO" id="GO:0010181">
    <property type="term" value="F:FMN binding"/>
    <property type="evidence" value="ECO:0007669"/>
    <property type="project" value="UniProtKB-UniRule"/>
</dbReference>
<dbReference type="PANTHER" id="PTHR43741:SF7">
    <property type="entry name" value="FMN-DEPENDENT NADH:QUINONE OXIDOREDUCTASE"/>
    <property type="match status" value="1"/>
</dbReference>
<dbReference type="KEGG" id="bmeg:BG04_935"/>
<evidence type="ECO:0000256" key="6">
    <source>
        <dbReference type="HAMAP-Rule" id="MF_01216"/>
    </source>
</evidence>
<dbReference type="PANTHER" id="PTHR43741">
    <property type="entry name" value="FMN-DEPENDENT NADH-AZOREDUCTASE 1"/>
    <property type="match status" value="1"/>
</dbReference>
<feature type="binding site" evidence="6">
    <location>
        <begin position="99"/>
        <end position="102"/>
    </location>
    <ligand>
        <name>FMN</name>
        <dbReference type="ChEBI" id="CHEBI:58210"/>
    </ligand>
</feature>
<accession>A0A0B6AHE7</accession>
<dbReference type="Proteomes" id="UP000031829">
    <property type="component" value="Chromosome"/>
</dbReference>
<feature type="domain" description="Flavodoxin-like fold" evidence="7">
    <location>
        <begin position="3"/>
        <end position="203"/>
    </location>
</feature>
<dbReference type="GO" id="GO:0016652">
    <property type="term" value="F:oxidoreductase activity, acting on NAD(P)H as acceptor"/>
    <property type="evidence" value="ECO:0007669"/>
    <property type="project" value="UniProtKB-UniRule"/>
</dbReference>
<evidence type="ECO:0000256" key="5">
    <source>
        <dbReference type="ARBA" id="ARBA00048542"/>
    </source>
</evidence>
<dbReference type="GeneID" id="93644416"/>
<dbReference type="EC" id="1.7.1.17" evidence="6"/>
<reference evidence="8 9" key="1">
    <citation type="journal article" date="2015" name="Genome Announc.">
        <title>Complete genome sequences for 35 biothreat assay-relevant bacillus species.</title>
        <authorList>
            <person name="Johnson S.L."/>
            <person name="Daligault H.E."/>
            <person name="Davenport K.W."/>
            <person name="Jaissle J."/>
            <person name="Frey K.G."/>
            <person name="Ladner J.T."/>
            <person name="Broomall S.M."/>
            <person name="Bishop-Lilly K.A."/>
            <person name="Bruce D.C."/>
            <person name="Gibbons H.S."/>
            <person name="Coyne S.R."/>
            <person name="Lo C.C."/>
            <person name="Meincke L."/>
            <person name="Munk A.C."/>
            <person name="Koroleva G.I."/>
            <person name="Rosenzweig C.N."/>
            <person name="Palacios G.F."/>
            <person name="Redden C.L."/>
            <person name="Minogue T.D."/>
            <person name="Chain P.S."/>
        </authorList>
    </citation>
    <scope>NUCLEOTIDE SEQUENCE [LARGE SCALE GENOMIC DNA]</scope>
    <source>
        <strain evidence="9">ATCC 14581 / DSM 32 / JCM 2506 / NBRC 15308 / NCIMB 9376 / NCTC 10342 / NRRL B-14308 / VKM B-512</strain>
    </source>
</reference>
<keyword evidence="4 6" id="KW-0520">NAD</keyword>
<dbReference type="GO" id="GO:0009055">
    <property type="term" value="F:electron transfer activity"/>
    <property type="evidence" value="ECO:0007669"/>
    <property type="project" value="UniProtKB-UniRule"/>
</dbReference>
<evidence type="ECO:0000256" key="4">
    <source>
        <dbReference type="ARBA" id="ARBA00023027"/>
    </source>
</evidence>
<dbReference type="InterPro" id="IPR050104">
    <property type="entry name" value="FMN-dep_NADH:Q_OxRdtase_AzoR1"/>
</dbReference>
<keyword evidence="2 6" id="KW-0288">FMN</keyword>
<dbReference type="AlphaFoldDB" id="A0A0B6AHE7"/>
<keyword evidence="1 6" id="KW-0285">Flavoprotein</keyword>
<evidence type="ECO:0000313" key="8">
    <source>
        <dbReference type="EMBL" id="AJI20437.1"/>
    </source>
</evidence>
<dbReference type="NCBIfam" id="NF010075">
    <property type="entry name" value="PRK13556.1"/>
    <property type="match status" value="1"/>
</dbReference>